<evidence type="ECO:0000313" key="3">
    <source>
        <dbReference type="Proteomes" id="UP000625711"/>
    </source>
</evidence>
<comment type="caution">
    <text evidence="2">The sequence shown here is derived from an EMBL/GenBank/DDBJ whole genome shotgun (WGS) entry which is preliminary data.</text>
</comment>
<dbReference type="EMBL" id="JAACXV010014239">
    <property type="protein sequence ID" value="KAF7269335.1"/>
    <property type="molecule type" value="Genomic_DNA"/>
</dbReference>
<dbReference type="AlphaFoldDB" id="A0A834I1L9"/>
<accession>A0A834I1L9</accession>
<dbReference type="Proteomes" id="UP000625711">
    <property type="component" value="Unassembled WGS sequence"/>
</dbReference>
<protein>
    <submittedName>
        <fullName evidence="2">Uncharacterized protein</fullName>
    </submittedName>
</protein>
<organism evidence="2 3">
    <name type="scientific">Rhynchophorus ferrugineus</name>
    <name type="common">Red palm weevil</name>
    <name type="synonym">Curculio ferrugineus</name>
    <dbReference type="NCBI Taxonomy" id="354439"/>
    <lineage>
        <taxon>Eukaryota</taxon>
        <taxon>Metazoa</taxon>
        <taxon>Ecdysozoa</taxon>
        <taxon>Arthropoda</taxon>
        <taxon>Hexapoda</taxon>
        <taxon>Insecta</taxon>
        <taxon>Pterygota</taxon>
        <taxon>Neoptera</taxon>
        <taxon>Endopterygota</taxon>
        <taxon>Coleoptera</taxon>
        <taxon>Polyphaga</taxon>
        <taxon>Cucujiformia</taxon>
        <taxon>Curculionidae</taxon>
        <taxon>Dryophthorinae</taxon>
        <taxon>Rhynchophorus</taxon>
    </lineage>
</organism>
<keyword evidence="3" id="KW-1185">Reference proteome</keyword>
<gene>
    <name evidence="2" type="ORF">GWI33_017628</name>
</gene>
<proteinExistence type="predicted"/>
<evidence type="ECO:0000256" key="1">
    <source>
        <dbReference type="SAM" id="MobiDB-lite"/>
    </source>
</evidence>
<sequence length="128" mass="14818">MVLDQFIEKASILLMPQHAIDPNKLHINFLSKIPKCAFYISVIRNPVPNPAGNRNAFQRKNKKHAIPQRIIGIRWFIGVRWKIGRLEKCSQCAGQIDRERMQERRNRSRRPNSSGRRGGPRDPLPKGD</sequence>
<feature type="compositionally biased region" description="Basic and acidic residues" evidence="1">
    <location>
        <begin position="119"/>
        <end position="128"/>
    </location>
</feature>
<reference evidence="2" key="1">
    <citation type="submission" date="2020-08" db="EMBL/GenBank/DDBJ databases">
        <title>Genome sequencing and assembly of the red palm weevil Rhynchophorus ferrugineus.</title>
        <authorList>
            <person name="Dias G.B."/>
            <person name="Bergman C.M."/>
            <person name="Manee M."/>
        </authorList>
    </citation>
    <scope>NUCLEOTIDE SEQUENCE</scope>
    <source>
        <strain evidence="2">AA-2017</strain>
        <tissue evidence="2">Whole larva</tissue>
    </source>
</reference>
<feature type="compositionally biased region" description="Basic and acidic residues" evidence="1">
    <location>
        <begin position="96"/>
        <end position="105"/>
    </location>
</feature>
<name>A0A834I1L9_RHYFE</name>
<evidence type="ECO:0000313" key="2">
    <source>
        <dbReference type="EMBL" id="KAF7269335.1"/>
    </source>
</evidence>
<feature type="region of interest" description="Disordered" evidence="1">
    <location>
        <begin position="95"/>
        <end position="128"/>
    </location>
</feature>